<evidence type="ECO:0000313" key="7">
    <source>
        <dbReference type="Proteomes" id="UP000594468"/>
    </source>
</evidence>
<dbReference type="Gene3D" id="2.60.120.10">
    <property type="entry name" value="Jelly Rolls"/>
    <property type="match status" value="1"/>
</dbReference>
<dbReference type="SMART" id="SM00419">
    <property type="entry name" value="HTH_CRP"/>
    <property type="match status" value="1"/>
</dbReference>
<dbReference type="KEGG" id="pmet:G4Y79_04805"/>
<dbReference type="SMART" id="SM00100">
    <property type="entry name" value="cNMP"/>
    <property type="match status" value="1"/>
</dbReference>
<dbReference type="PROSITE" id="PS50042">
    <property type="entry name" value="CNMP_BINDING_3"/>
    <property type="match status" value="1"/>
</dbReference>
<evidence type="ECO:0000256" key="2">
    <source>
        <dbReference type="ARBA" id="ARBA00023125"/>
    </source>
</evidence>
<evidence type="ECO:0000256" key="1">
    <source>
        <dbReference type="ARBA" id="ARBA00023015"/>
    </source>
</evidence>
<dbReference type="InterPro" id="IPR050397">
    <property type="entry name" value="Env_Response_Regulators"/>
</dbReference>
<keyword evidence="2" id="KW-0238">DNA-binding</keyword>
<dbReference type="SUPFAM" id="SSF46785">
    <property type="entry name" value="Winged helix' DNA-binding domain"/>
    <property type="match status" value="1"/>
</dbReference>
<dbReference type="InterPro" id="IPR014710">
    <property type="entry name" value="RmlC-like_jellyroll"/>
</dbReference>
<organism evidence="6 7">
    <name type="scientific">Phototrophicus methaneseepsis</name>
    <dbReference type="NCBI Taxonomy" id="2710758"/>
    <lineage>
        <taxon>Bacteria</taxon>
        <taxon>Bacillati</taxon>
        <taxon>Chloroflexota</taxon>
        <taxon>Candidatus Thermofontia</taxon>
        <taxon>Phototrophicales</taxon>
        <taxon>Phototrophicaceae</taxon>
        <taxon>Phototrophicus</taxon>
    </lineage>
</organism>
<dbReference type="CDD" id="cd00038">
    <property type="entry name" value="CAP_ED"/>
    <property type="match status" value="1"/>
</dbReference>
<evidence type="ECO:0000256" key="3">
    <source>
        <dbReference type="ARBA" id="ARBA00023163"/>
    </source>
</evidence>
<proteinExistence type="predicted"/>
<dbReference type="PROSITE" id="PS51063">
    <property type="entry name" value="HTH_CRP_2"/>
    <property type="match status" value="1"/>
</dbReference>
<gene>
    <name evidence="6" type="ORF">G4Y79_04805</name>
</gene>
<feature type="domain" description="HTH crp-type" evidence="5">
    <location>
        <begin position="150"/>
        <end position="216"/>
    </location>
</feature>
<dbReference type="AlphaFoldDB" id="A0A7S8EB43"/>
<dbReference type="GO" id="GO:0005829">
    <property type="term" value="C:cytosol"/>
    <property type="evidence" value="ECO:0007669"/>
    <property type="project" value="TreeGrafter"/>
</dbReference>
<dbReference type="InterPro" id="IPR018490">
    <property type="entry name" value="cNMP-bd_dom_sf"/>
</dbReference>
<dbReference type="RefSeq" id="WP_195171770.1">
    <property type="nucleotide sequence ID" value="NZ_CP062983.1"/>
</dbReference>
<accession>A0A7S8EB43</accession>
<dbReference type="Pfam" id="PF13545">
    <property type="entry name" value="HTH_Crp_2"/>
    <property type="match status" value="1"/>
</dbReference>
<feature type="domain" description="Cyclic nucleotide-binding" evidence="4">
    <location>
        <begin position="15"/>
        <end position="136"/>
    </location>
</feature>
<sequence>MMKSSIKNYIESIVYFDGIIPEELSYISDNSVLRSYVANEIIFIEGDLAEGLWVVERGRVKIYKLSPEGNEHILHLRGPGKTFNDIGALDGGNNPANAAALSSEVQVWLIPSEVITHILTQNPKLSINVIRLLAKRVRSLVGQIEDLALYSVIVRLARFLIKQVDDPSLSGPGITRTAIAAHLNTTPQTISVALRELESSGAIEFDRHQVSIIDEEKLLAIAML</sequence>
<keyword evidence="3" id="KW-0804">Transcription</keyword>
<dbReference type="EMBL" id="CP062983">
    <property type="protein sequence ID" value="QPC83706.1"/>
    <property type="molecule type" value="Genomic_DNA"/>
</dbReference>
<dbReference type="InterPro" id="IPR000595">
    <property type="entry name" value="cNMP-bd_dom"/>
</dbReference>
<dbReference type="Proteomes" id="UP000594468">
    <property type="component" value="Chromosome"/>
</dbReference>
<dbReference type="GO" id="GO:0003700">
    <property type="term" value="F:DNA-binding transcription factor activity"/>
    <property type="evidence" value="ECO:0007669"/>
    <property type="project" value="TreeGrafter"/>
</dbReference>
<protein>
    <submittedName>
        <fullName evidence="6">Crp/Fnr family transcriptional regulator</fullName>
    </submittedName>
</protein>
<dbReference type="InterPro" id="IPR036390">
    <property type="entry name" value="WH_DNA-bd_sf"/>
</dbReference>
<keyword evidence="1" id="KW-0805">Transcription regulation</keyword>
<reference evidence="6 7" key="1">
    <citation type="submission" date="2020-02" db="EMBL/GenBank/DDBJ databases">
        <authorList>
            <person name="Zheng R.K."/>
            <person name="Sun C.M."/>
        </authorList>
    </citation>
    <scope>NUCLEOTIDE SEQUENCE [LARGE SCALE GENOMIC DNA]</scope>
    <source>
        <strain evidence="7">rifampicinis</strain>
    </source>
</reference>
<evidence type="ECO:0000259" key="4">
    <source>
        <dbReference type="PROSITE" id="PS50042"/>
    </source>
</evidence>
<evidence type="ECO:0000313" key="6">
    <source>
        <dbReference type="EMBL" id="QPC83706.1"/>
    </source>
</evidence>
<dbReference type="Pfam" id="PF00027">
    <property type="entry name" value="cNMP_binding"/>
    <property type="match status" value="1"/>
</dbReference>
<keyword evidence="7" id="KW-1185">Reference proteome</keyword>
<evidence type="ECO:0000259" key="5">
    <source>
        <dbReference type="PROSITE" id="PS51063"/>
    </source>
</evidence>
<dbReference type="SUPFAM" id="SSF51206">
    <property type="entry name" value="cAMP-binding domain-like"/>
    <property type="match status" value="1"/>
</dbReference>
<name>A0A7S8EB43_9CHLR</name>
<dbReference type="PANTHER" id="PTHR24567:SF74">
    <property type="entry name" value="HTH-TYPE TRANSCRIPTIONAL REGULATOR ARCR"/>
    <property type="match status" value="1"/>
</dbReference>
<dbReference type="InterPro" id="IPR012318">
    <property type="entry name" value="HTH_CRP"/>
</dbReference>
<dbReference type="PANTHER" id="PTHR24567">
    <property type="entry name" value="CRP FAMILY TRANSCRIPTIONAL REGULATORY PROTEIN"/>
    <property type="match status" value="1"/>
</dbReference>
<dbReference type="GO" id="GO:0003677">
    <property type="term" value="F:DNA binding"/>
    <property type="evidence" value="ECO:0007669"/>
    <property type="project" value="UniProtKB-KW"/>
</dbReference>